<reference evidence="10" key="1">
    <citation type="submission" date="2021-09" db="EMBL/GenBank/DDBJ databases">
        <authorList>
            <consortium name="AG Swart"/>
            <person name="Singh M."/>
            <person name="Singh A."/>
            <person name="Seah K."/>
            <person name="Emmerich C."/>
        </authorList>
    </citation>
    <scope>NUCLEOTIDE SEQUENCE</scope>
    <source>
        <strain evidence="10">ATCC30299</strain>
    </source>
</reference>
<evidence type="ECO:0000256" key="1">
    <source>
        <dbReference type="ARBA" id="ARBA00004141"/>
    </source>
</evidence>
<dbReference type="InterPro" id="IPR018490">
    <property type="entry name" value="cNMP-bd_dom_sf"/>
</dbReference>
<dbReference type="SMART" id="SM00100">
    <property type="entry name" value="cNMP"/>
    <property type="match status" value="1"/>
</dbReference>
<evidence type="ECO:0000256" key="7">
    <source>
        <dbReference type="ARBA" id="ARBA00023303"/>
    </source>
</evidence>
<evidence type="ECO:0000259" key="9">
    <source>
        <dbReference type="PROSITE" id="PS50042"/>
    </source>
</evidence>
<dbReference type="AlphaFoldDB" id="A0AAU9II68"/>
<gene>
    <name evidence="10" type="ORF">BSTOLATCC_MIC3773</name>
</gene>
<dbReference type="PANTHER" id="PTHR47823">
    <property type="entry name" value="ION_TRANS DOMAIN-CONTAINING PROTEIN"/>
    <property type="match status" value="1"/>
</dbReference>
<dbReference type="GO" id="GO:0016020">
    <property type="term" value="C:membrane"/>
    <property type="evidence" value="ECO:0007669"/>
    <property type="project" value="UniProtKB-SubCell"/>
</dbReference>
<protein>
    <recommendedName>
        <fullName evidence="9">Cyclic nucleotide-binding domain-containing protein</fullName>
    </recommendedName>
</protein>
<keyword evidence="6 8" id="KW-0472">Membrane</keyword>
<keyword evidence="7" id="KW-0407">Ion channel</keyword>
<dbReference type="FunFam" id="1.10.287.70:FF:000123">
    <property type="entry name" value="Potassium channel KAT3"/>
    <property type="match status" value="1"/>
</dbReference>
<feature type="transmembrane region" description="Helical" evidence="8">
    <location>
        <begin position="216"/>
        <end position="236"/>
    </location>
</feature>
<evidence type="ECO:0000256" key="4">
    <source>
        <dbReference type="ARBA" id="ARBA00022989"/>
    </source>
</evidence>
<evidence type="ECO:0000256" key="8">
    <source>
        <dbReference type="SAM" id="Phobius"/>
    </source>
</evidence>
<proteinExistence type="predicted"/>
<keyword evidence="3 8" id="KW-0812">Transmembrane</keyword>
<dbReference type="PRINTS" id="PR01463">
    <property type="entry name" value="EAGCHANLFMLY"/>
</dbReference>
<dbReference type="Pfam" id="PF00027">
    <property type="entry name" value="cNMP_binding"/>
    <property type="match status" value="1"/>
</dbReference>
<feature type="transmembrane region" description="Helical" evidence="8">
    <location>
        <begin position="97"/>
        <end position="120"/>
    </location>
</feature>
<dbReference type="Proteomes" id="UP001162131">
    <property type="component" value="Unassembled WGS sequence"/>
</dbReference>
<feature type="transmembrane region" description="Helical" evidence="8">
    <location>
        <begin position="140"/>
        <end position="158"/>
    </location>
</feature>
<feature type="transmembrane region" description="Helical" evidence="8">
    <location>
        <begin position="64"/>
        <end position="85"/>
    </location>
</feature>
<dbReference type="PANTHER" id="PTHR47823:SF9">
    <property type="entry name" value="CHROMOSOME UNDETERMINED SCAFFOLD_10, WHOLE GENOME SHOTGUN SEQUENCE"/>
    <property type="match status" value="1"/>
</dbReference>
<dbReference type="GO" id="GO:0005249">
    <property type="term" value="F:voltage-gated potassium channel activity"/>
    <property type="evidence" value="ECO:0007669"/>
    <property type="project" value="InterPro"/>
</dbReference>
<evidence type="ECO:0000256" key="6">
    <source>
        <dbReference type="ARBA" id="ARBA00023136"/>
    </source>
</evidence>
<comment type="caution">
    <text evidence="10">The sequence shown here is derived from an EMBL/GenBank/DDBJ whole genome shotgun (WGS) entry which is preliminary data.</text>
</comment>
<keyword evidence="4 8" id="KW-1133">Transmembrane helix</keyword>
<dbReference type="Gene3D" id="1.10.287.70">
    <property type="match status" value="1"/>
</dbReference>
<dbReference type="PROSITE" id="PS50042">
    <property type="entry name" value="CNMP_BINDING_3"/>
    <property type="match status" value="1"/>
</dbReference>
<keyword evidence="5" id="KW-0406">Ion transport</keyword>
<evidence type="ECO:0000313" key="11">
    <source>
        <dbReference type="Proteomes" id="UP001162131"/>
    </source>
</evidence>
<evidence type="ECO:0000313" key="10">
    <source>
        <dbReference type="EMBL" id="CAG9311484.1"/>
    </source>
</evidence>
<evidence type="ECO:0000256" key="2">
    <source>
        <dbReference type="ARBA" id="ARBA00022448"/>
    </source>
</evidence>
<dbReference type="SUPFAM" id="SSF81324">
    <property type="entry name" value="Voltage-gated potassium channels"/>
    <property type="match status" value="1"/>
</dbReference>
<evidence type="ECO:0000256" key="5">
    <source>
        <dbReference type="ARBA" id="ARBA00023065"/>
    </source>
</evidence>
<feature type="transmembrane region" description="Helical" evidence="8">
    <location>
        <begin position="291"/>
        <end position="315"/>
    </location>
</feature>
<keyword evidence="11" id="KW-1185">Reference proteome</keyword>
<evidence type="ECO:0000256" key="3">
    <source>
        <dbReference type="ARBA" id="ARBA00022692"/>
    </source>
</evidence>
<dbReference type="CDD" id="cd00038">
    <property type="entry name" value="CAP_ED"/>
    <property type="match status" value="1"/>
</dbReference>
<organism evidence="10 11">
    <name type="scientific">Blepharisma stoltei</name>
    <dbReference type="NCBI Taxonomy" id="1481888"/>
    <lineage>
        <taxon>Eukaryota</taxon>
        <taxon>Sar</taxon>
        <taxon>Alveolata</taxon>
        <taxon>Ciliophora</taxon>
        <taxon>Postciliodesmatophora</taxon>
        <taxon>Heterotrichea</taxon>
        <taxon>Heterotrichida</taxon>
        <taxon>Blepharismidae</taxon>
        <taxon>Blepharisma</taxon>
    </lineage>
</organism>
<feature type="transmembrane region" description="Helical" evidence="8">
    <location>
        <begin position="266"/>
        <end position="284"/>
    </location>
</feature>
<name>A0AAU9II68_9CILI</name>
<dbReference type="Gene3D" id="2.60.120.10">
    <property type="entry name" value="Jelly Rolls"/>
    <property type="match status" value="1"/>
</dbReference>
<feature type="domain" description="Cyclic nucleotide-binding" evidence="9">
    <location>
        <begin position="396"/>
        <end position="495"/>
    </location>
</feature>
<dbReference type="SUPFAM" id="SSF51206">
    <property type="entry name" value="cAMP-binding domain-like"/>
    <property type="match status" value="1"/>
</dbReference>
<dbReference type="InterPro" id="IPR005821">
    <property type="entry name" value="Ion_trans_dom"/>
</dbReference>
<dbReference type="InterPro" id="IPR003938">
    <property type="entry name" value="K_chnl_volt-dep_EAG/ELK/ERG"/>
</dbReference>
<accession>A0AAU9II68</accession>
<dbReference type="InterPro" id="IPR000595">
    <property type="entry name" value="cNMP-bd_dom"/>
</dbReference>
<dbReference type="InterPro" id="IPR014710">
    <property type="entry name" value="RmlC-like_jellyroll"/>
</dbReference>
<comment type="subcellular location">
    <subcellularLocation>
        <location evidence="1">Membrane</location>
        <topology evidence="1">Multi-pass membrane protein</topology>
    </subcellularLocation>
</comment>
<dbReference type="EMBL" id="CAJZBQ010000004">
    <property type="protein sequence ID" value="CAG9311484.1"/>
    <property type="molecule type" value="Genomic_DNA"/>
</dbReference>
<dbReference type="Pfam" id="PF00520">
    <property type="entry name" value="Ion_trans"/>
    <property type="match status" value="1"/>
</dbReference>
<keyword evidence="2" id="KW-0813">Transport</keyword>
<sequence>MSIRLKKCIKGSSHKPDLNRSVLASNQDLEQYFKKKANSMMRSSIYFVEKLPWGMSHPDKGLRIWYGFFIGILILYNSIVDPFVISFMETSVGDGWFVVDLIFDAFFVIDIIWILNTAYYDINGVLVTDRKLIFREYLKSWLVIDAIACIPIGVILGFSEDNYIGYNRFLRILRLNSLQNLFRVSRLIGEFKSDNPKSVLSRMQSYFNINHSSTRFFSTITRIFVWIHAMACFWHLSAKLSNYHYDTWVVRCGYRDSSTSTVYATSLYWALTTLTTIGYGDIYAKTNTEKILAMFWMIIALYFVSFNISSLSSMLSQIDIKKNQIDQKLALVDEFSKETSLNRKIKRKMQKSIRIKTERLAFKVEEIESLMDELPKQLKYEVATQMHNGALTLFTLFQNKDQRFIYSIFPFLQPSYSSTSEMVYSEGEPSNDIFFIVKGRVNFIFGEENTTFTVKQKGHYFGDTEIFQKIKRIHSVIAACECSLLVMIKSVIEKVRDDFPSIWQEMETHAKEKDQKTKHSIAEMKILMKANKDGNIKKMTAKEFKAMIEKELKIFEEIRDKDERSPEEMKKKLEERTDALESQIKKNVENICQIEEIMNELFGTTYKENEILRLTSLPDAKPSSLPAISKRIINVQELASNMNIPDTLLTGK</sequence>